<dbReference type="EMBL" id="JAWXYB010000018">
    <property type="protein sequence ID" value="MDX5932183.1"/>
    <property type="molecule type" value="Genomic_DNA"/>
</dbReference>
<dbReference type="RefSeq" id="WP_319615029.1">
    <property type="nucleotide sequence ID" value="NZ_JAWXYB010000018.1"/>
</dbReference>
<gene>
    <name evidence="1" type="primary">tssG</name>
    <name evidence="1" type="ORF">SIL87_15610</name>
</gene>
<dbReference type="AlphaFoldDB" id="A0AAW9DU07"/>
<name>A0AAW9DU07_ACIAO</name>
<reference evidence="1 2" key="1">
    <citation type="submission" date="2023-11" db="EMBL/GenBank/DDBJ databases">
        <title>MicrobeMod: A computational toolkit for identifying prokaryotic methylation and restriction-modification with nanopore sequencing.</title>
        <authorList>
            <person name="Crits-Christoph A."/>
            <person name="Kang S.C."/>
            <person name="Lee H."/>
            <person name="Ostrov N."/>
        </authorList>
    </citation>
    <scope>NUCLEOTIDE SEQUENCE [LARGE SCALE GENOMIC DNA]</scope>
    <source>
        <strain evidence="1 2">DSMZ 700</strain>
    </source>
</reference>
<proteinExistence type="predicted"/>
<organism evidence="1 2">
    <name type="scientific">Acidiphilium acidophilum</name>
    <name type="common">Thiobacillus acidophilus</name>
    <dbReference type="NCBI Taxonomy" id="76588"/>
    <lineage>
        <taxon>Bacteria</taxon>
        <taxon>Pseudomonadati</taxon>
        <taxon>Pseudomonadota</taxon>
        <taxon>Alphaproteobacteria</taxon>
        <taxon>Acetobacterales</taxon>
        <taxon>Acidocellaceae</taxon>
        <taxon>Acidiphilium</taxon>
    </lineage>
</organism>
<dbReference type="NCBIfam" id="TIGR03347">
    <property type="entry name" value="VI_chp_1"/>
    <property type="match status" value="1"/>
</dbReference>
<dbReference type="PANTHER" id="PTHR35564:SF4">
    <property type="entry name" value="CYTOPLASMIC PROTEIN"/>
    <property type="match status" value="1"/>
</dbReference>
<keyword evidence="2" id="KW-1185">Reference proteome</keyword>
<sequence>MSEAPLDRLVRAPARFRFGAAVRLLWLASGRRDAGDAIAFGAPVSLVHPAAEVDAAMAPDAGGRARVSTRLIGLLGGSSPLPRWYSELVAAASRARSPAMVAFIELLAQRLVAGFAASGVKYRPHLAAELRHRTDPAARNDPAGDILLALAGFNTNHLIDRLMVGADPIRHYAGFFASRPRSAERLRAMLGDWLERPVAIVEFAGAWLRLDPDSQSRMPRGRLPGQFSRLGVDCAAGARAFDQQARFVIRIGPLSAAGFEALLPDRLLLHQLVSMVRAYVGMEVDFAVNLVLDPAAIPVARLGGAGAPRLSWTGWLPAPASGMTGGRRADQALFNAATIEALPPPRSLAA</sequence>
<comment type="caution">
    <text evidence="1">The sequence shown here is derived from an EMBL/GenBank/DDBJ whole genome shotgun (WGS) entry which is preliminary data.</text>
</comment>
<accession>A0AAW9DU07</accession>
<dbReference type="Proteomes" id="UP001279553">
    <property type="component" value="Unassembled WGS sequence"/>
</dbReference>
<protein>
    <submittedName>
        <fullName evidence="1">Type VI secretion system baseplate subunit TssG</fullName>
    </submittedName>
</protein>
<evidence type="ECO:0000313" key="2">
    <source>
        <dbReference type="Proteomes" id="UP001279553"/>
    </source>
</evidence>
<dbReference type="Pfam" id="PF06996">
    <property type="entry name" value="T6SS_TssG"/>
    <property type="match status" value="1"/>
</dbReference>
<dbReference type="InterPro" id="IPR010732">
    <property type="entry name" value="T6SS_TssG-like"/>
</dbReference>
<evidence type="ECO:0000313" key="1">
    <source>
        <dbReference type="EMBL" id="MDX5932183.1"/>
    </source>
</evidence>
<dbReference type="PANTHER" id="PTHR35564">
    <property type="match status" value="1"/>
</dbReference>